<evidence type="ECO:0000256" key="4">
    <source>
        <dbReference type="ARBA" id="ARBA00022989"/>
    </source>
</evidence>
<dbReference type="OrthoDB" id="9770923at2"/>
<feature type="transmembrane region" description="Helical" evidence="6">
    <location>
        <begin position="432"/>
        <end position="450"/>
    </location>
</feature>
<dbReference type="STRING" id="454194.PYK22_01566"/>
<evidence type="ECO:0000256" key="1">
    <source>
        <dbReference type="ARBA" id="ARBA00004141"/>
    </source>
</evidence>
<dbReference type="GO" id="GO:0017004">
    <property type="term" value="P:cytochrome complex assembly"/>
    <property type="evidence" value="ECO:0007669"/>
    <property type="project" value="UniProtKB-KW"/>
</dbReference>
<dbReference type="Proteomes" id="UP000031518">
    <property type="component" value="Unassembled WGS sequence"/>
</dbReference>
<dbReference type="PANTHER" id="PTHR31566">
    <property type="entry name" value="CYTOCHROME C BIOGENESIS PROTEIN CCS1, CHLOROPLASTIC"/>
    <property type="match status" value="1"/>
</dbReference>
<reference evidence="8 9" key="2">
    <citation type="submission" date="2015-01" db="EMBL/GenBank/DDBJ databases">
        <title>Complete genome sequence of Pyrinomonas methylaliphatogenes type strain K22T.</title>
        <authorList>
            <person name="Lee K.C.Y."/>
            <person name="Power J.F."/>
            <person name="Dunfield P.F."/>
            <person name="Morgan X.C."/>
            <person name="Huttenhower C."/>
            <person name="Stott M.B."/>
        </authorList>
    </citation>
    <scope>NUCLEOTIDE SEQUENCE [LARGE SCALE GENOMIC DNA]</scope>
    <source>
        <strain evidence="8 9">K22</strain>
    </source>
</reference>
<feature type="transmembrane region" description="Helical" evidence="6">
    <location>
        <begin position="90"/>
        <end position="108"/>
    </location>
</feature>
<evidence type="ECO:0000256" key="5">
    <source>
        <dbReference type="ARBA" id="ARBA00023136"/>
    </source>
</evidence>
<feature type="transmembrane region" description="Helical" evidence="6">
    <location>
        <begin position="37"/>
        <end position="56"/>
    </location>
</feature>
<organism evidence="8 9">
    <name type="scientific">Pyrinomonas methylaliphatogenes</name>
    <dbReference type="NCBI Taxonomy" id="454194"/>
    <lineage>
        <taxon>Bacteria</taxon>
        <taxon>Pseudomonadati</taxon>
        <taxon>Acidobacteriota</taxon>
        <taxon>Blastocatellia</taxon>
        <taxon>Blastocatellales</taxon>
        <taxon>Pyrinomonadaceae</taxon>
        <taxon>Pyrinomonas</taxon>
    </lineage>
</organism>
<keyword evidence="3" id="KW-0201">Cytochrome c-type biogenesis</keyword>
<dbReference type="GO" id="GO:0016020">
    <property type="term" value="C:membrane"/>
    <property type="evidence" value="ECO:0007669"/>
    <property type="project" value="UniProtKB-SubCell"/>
</dbReference>
<keyword evidence="2 6" id="KW-0812">Transmembrane</keyword>
<feature type="domain" description="ResB-like" evidence="7">
    <location>
        <begin position="35"/>
        <end position="381"/>
    </location>
</feature>
<evidence type="ECO:0000256" key="6">
    <source>
        <dbReference type="SAM" id="Phobius"/>
    </source>
</evidence>
<feature type="domain" description="ResB-like" evidence="7">
    <location>
        <begin position="404"/>
        <end position="486"/>
    </location>
</feature>
<keyword evidence="4 6" id="KW-1133">Transmembrane helix</keyword>
<dbReference type="AlphaFoldDB" id="A0A0B6WWC3"/>
<reference evidence="8 9" key="1">
    <citation type="submission" date="2013-12" db="EMBL/GenBank/DDBJ databases">
        <authorList>
            <person name="Stott M."/>
        </authorList>
    </citation>
    <scope>NUCLEOTIDE SEQUENCE [LARGE SCALE GENOMIC DNA]</scope>
    <source>
        <strain evidence="8 9">K22</strain>
    </source>
</reference>
<evidence type="ECO:0000313" key="9">
    <source>
        <dbReference type="Proteomes" id="UP000031518"/>
    </source>
</evidence>
<dbReference type="EMBL" id="CBXV010000005">
    <property type="protein sequence ID" value="CDM65563.1"/>
    <property type="molecule type" value="Genomic_DNA"/>
</dbReference>
<keyword evidence="9" id="KW-1185">Reference proteome</keyword>
<dbReference type="InterPro" id="IPR007816">
    <property type="entry name" value="ResB-like_domain"/>
</dbReference>
<comment type="subcellular location">
    <subcellularLocation>
        <location evidence="1">Membrane</location>
        <topology evidence="1">Multi-pass membrane protein</topology>
    </subcellularLocation>
</comment>
<evidence type="ECO:0000256" key="3">
    <source>
        <dbReference type="ARBA" id="ARBA00022748"/>
    </source>
</evidence>
<feature type="transmembrane region" description="Helical" evidence="6">
    <location>
        <begin position="185"/>
        <end position="205"/>
    </location>
</feature>
<evidence type="ECO:0000256" key="2">
    <source>
        <dbReference type="ARBA" id="ARBA00022692"/>
    </source>
</evidence>
<gene>
    <name evidence="8" type="ORF">PYK22_01566</name>
</gene>
<name>A0A0B6WWC3_9BACT</name>
<keyword evidence="5 6" id="KW-0472">Membrane</keyword>
<evidence type="ECO:0000313" key="8">
    <source>
        <dbReference type="EMBL" id="CDM65563.1"/>
    </source>
</evidence>
<dbReference type="RefSeq" id="WP_041975913.1">
    <property type="nucleotide sequence ID" value="NZ_CBXV010000005.1"/>
</dbReference>
<dbReference type="Pfam" id="PF05140">
    <property type="entry name" value="ResB"/>
    <property type="match status" value="2"/>
</dbReference>
<evidence type="ECO:0000259" key="7">
    <source>
        <dbReference type="Pfam" id="PF05140"/>
    </source>
</evidence>
<dbReference type="InterPro" id="IPR023494">
    <property type="entry name" value="Cyt_c_bgen_Ccs1/CcsB/ResB"/>
</dbReference>
<proteinExistence type="predicted"/>
<sequence>MSTVTETTEQATRVATGQSIPARLLSRALKLLSSVRFGIALLVLLVIACMIGMLIMQQNVDGFAEYYAKLTPAQRLVYGALGFFDIYHTWYFNALLLLLSLNIVLASIERFPGAWSYIKHPKRTVAPVYLRSLRPNIAFTATGASGRDVAARIAEACRQVGLKPTITEKGGRFFVFAERGAWNRLGAYAVHAALLTIFFGGFMTAQLGKTGLMELVPGRSSAVMSEPRFELDQVKRFQIKLPFTVECVDIQQKLIHKDGPILPNNTIDWLTRIRIHDETGTHDALVHLNNPYDYRGYRFFQASFVPIGSARQVTLRIESADGSSTHQVTIPRNGSVTLPDGTRLDYVQFFPDFRLVNGRPDTASGDYNNPVAQLKVTTPLGQEFPAFAFARPLPPTIPAAGPVGGYRFRLIDFEKAPLAHVLSIQYDPGARVVYLGFALLILTLALVFLFSHQRFWAMVETGDSQSYHVTLAGHANRNQPGLEDRFKRLVEALGQDPRAIAFAPSRKKGRSSTE</sequence>
<dbReference type="PANTHER" id="PTHR31566:SF0">
    <property type="entry name" value="CYTOCHROME C BIOGENESIS PROTEIN CCS1, CHLOROPLASTIC"/>
    <property type="match status" value="1"/>
</dbReference>
<protein>
    <submittedName>
        <fullName evidence="8">ResB protein required for cytochrome c biosynthesis</fullName>
    </submittedName>
</protein>
<accession>A0A0B6WWC3</accession>